<organism evidence="4 5">
    <name type="scientific">Alkaliphilus oremlandii (strain OhILAs)</name>
    <name type="common">Clostridium oremlandii (strain OhILAs)</name>
    <dbReference type="NCBI Taxonomy" id="350688"/>
    <lineage>
        <taxon>Bacteria</taxon>
        <taxon>Bacillati</taxon>
        <taxon>Bacillota</taxon>
        <taxon>Clostridia</taxon>
        <taxon>Peptostreptococcales</taxon>
        <taxon>Natronincolaceae</taxon>
        <taxon>Alkaliphilus</taxon>
    </lineage>
</organism>
<sequence length="125" mass="14519">MTDKIKFKERLKELRKENNMTQQELADKLGLVRTAIANYETGRTVPDAETLNLIANILSTTTDYLLGRANYIPKEKNKPSSTDIISEDIRKLSPESQEELKKLIELYKMRDMQKRNDEISDELTK</sequence>
<keyword evidence="2" id="KW-0175">Coiled coil</keyword>
<evidence type="ECO:0000256" key="2">
    <source>
        <dbReference type="SAM" id="Coils"/>
    </source>
</evidence>
<dbReference type="eggNOG" id="COG1813">
    <property type="taxonomic scope" value="Bacteria"/>
</dbReference>
<reference evidence="5" key="1">
    <citation type="submission" date="2007-10" db="EMBL/GenBank/DDBJ databases">
        <title>Complete genome of Alkaliphilus oremlandii OhILAs.</title>
        <authorList>
            <person name="Copeland A."/>
            <person name="Lucas S."/>
            <person name="Lapidus A."/>
            <person name="Barry K."/>
            <person name="Detter J.C."/>
            <person name="Glavina del Rio T."/>
            <person name="Hammon N."/>
            <person name="Israni S."/>
            <person name="Dalin E."/>
            <person name="Tice H."/>
            <person name="Pitluck S."/>
            <person name="Chain P."/>
            <person name="Malfatti S."/>
            <person name="Shin M."/>
            <person name="Vergez L."/>
            <person name="Schmutz J."/>
            <person name="Larimer F."/>
            <person name="Land M."/>
            <person name="Hauser L."/>
            <person name="Kyrpides N."/>
            <person name="Mikhailova N."/>
            <person name="Stolz J.F."/>
            <person name="Dawson A."/>
            <person name="Fisher E."/>
            <person name="Crable B."/>
            <person name="Perera E."/>
            <person name="Lisak J."/>
            <person name="Ranganathan M."/>
            <person name="Basu P."/>
            <person name="Richardson P."/>
        </authorList>
    </citation>
    <scope>NUCLEOTIDE SEQUENCE [LARGE SCALE GENOMIC DNA]</scope>
    <source>
        <strain evidence="5">OhILAs</strain>
    </source>
</reference>
<dbReference type="InterPro" id="IPR001387">
    <property type="entry name" value="Cro/C1-type_HTH"/>
</dbReference>
<evidence type="ECO:0000313" key="4">
    <source>
        <dbReference type="EMBL" id="ABW19393.1"/>
    </source>
</evidence>
<keyword evidence="1" id="KW-0238">DNA-binding</keyword>
<dbReference type="PANTHER" id="PTHR46558:SF11">
    <property type="entry name" value="HTH-TYPE TRANSCRIPTIONAL REGULATOR XRE"/>
    <property type="match status" value="1"/>
</dbReference>
<dbReference type="PANTHER" id="PTHR46558">
    <property type="entry name" value="TRACRIPTIONAL REGULATORY PROTEIN-RELATED-RELATED"/>
    <property type="match status" value="1"/>
</dbReference>
<dbReference type="STRING" id="350688.Clos_1853"/>
<name>A8MHW1_ALKOO</name>
<dbReference type="SMART" id="SM00530">
    <property type="entry name" value="HTH_XRE"/>
    <property type="match status" value="1"/>
</dbReference>
<dbReference type="CDD" id="cd00093">
    <property type="entry name" value="HTH_XRE"/>
    <property type="match status" value="1"/>
</dbReference>
<dbReference type="AlphaFoldDB" id="A8MHW1"/>
<dbReference type="HOGENOM" id="CLU_066192_4_2_9"/>
<evidence type="ECO:0000259" key="3">
    <source>
        <dbReference type="PROSITE" id="PS50943"/>
    </source>
</evidence>
<evidence type="ECO:0000313" key="5">
    <source>
        <dbReference type="Proteomes" id="UP000000269"/>
    </source>
</evidence>
<dbReference type="GO" id="GO:0003677">
    <property type="term" value="F:DNA binding"/>
    <property type="evidence" value="ECO:0007669"/>
    <property type="project" value="UniProtKB-KW"/>
</dbReference>
<dbReference type="EMBL" id="CP000853">
    <property type="protein sequence ID" value="ABW19393.1"/>
    <property type="molecule type" value="Genomic_DNA"/>
</dbReference>
<dbReference type="PROSITE" id="PS50943">
    <property type="entry name" value="HTH_CROC1"/>
    <property type="match status" value="1"/>
</dbReference>
<gene>
    <name evidence="4" type="ordered locus">Clos_1853</name>
</gene>
<accession>A8MHW1</accession>
<evidence type="ECO:0000256" key="1">
    <source>
        <dbReference type="ARBA" id="ARBA00023125"/>
    </source>
</evidence>
<dbReference type="RefSeq" id="WP_012159705.1">
    <property type="nucleotide sequence ID" value="NC_009922.1"/>
</dbReference>
<keyword evidence="5" id="KW-1185">Reference proteome</keyword>
<dbReference type="InterPro" id="IPR010982">
    <property type="entry name" value="Lambda_DNA-bd_dom_sf"/>
</dbReference>
<proteinExistence type="predicted"/>
<dbReference type="Gene3D" id="1.10.260.40">
    <property type="entry name" value="lambda repressor-like DNA-binding domains"/>
    <property type="match status" value="1"/>
</dbReference>
<dbReference type="Pfam" id="PF01381">
    <property type="entry name" value="HTH_3"/>
    <property type="match status" value="1"/>
</dbReference>
<dbReference type="SUPFAM" id="SSF47413">
    <property type="entry name" value="lambda repressor-like DNA-binding domains"/>
    <property type="match status" value="1"/>
</dbReference>
<dbReference type="KEGG" id="aoe:Clos_1853"/>
<dbReference type="Proteomes" id="UP000000269">
    <property type="component" value="Chromosome"/>
</dbReference>
<feature type="domain" description="HTH cro/C1-type" evidence="3">
    <location>
        <begin position="11"/>
        <end position="65"/>
    </location>
</feature>
<feature type="coiled-coil region" evidence="2">
    <location>
        <begin position="4"/>
        <end position="31"/>
    </location>
</feature>
<protein>
    <submittedName>
        <fullName evidence="4">Transcriptional regulator, XRE family</fullName>
    </submittedName>
</protein>